<evidence type="ECO:0000313" key="2">
    <source>
        <dbReference type="Proteomes" id="UP000593998"/>
    </source>
</evidence>
<proteinExistence type="predicted"/>
<dbReference type="EMBL" id="CP062789">
    <property type="protein sequence ID" value="QOK21399.1"/>
    <property type="molecule type" value="Genomic_DNA"/>
</dbReference>
<evidence type="ECO:0000313" key="1">
    <source>
        <dbReference type="EMBL" id="QOK21399.1"/>
    </source>
</evidence>
<protein>
    <submittedName>
        <fullName evidence="1">Uncharacterized protein</fullName>
    </submittedName>
</protein>
<dbReference type="AlphaFoldDB" id="A0A7L9IWA1"/>
<dbReference type="RefSeq" id="WP_192910274.1">
    <property type="nucleotide sequence ID" value="NZ_CP062789.1"/>
</dbReference>
<reference evidence="1 2" key="1">
    <citation type="submission" date="2020-10" db="EMBL/GenBank/DDBJ databases">
        <title>Janibacter indicus TT2 genome sequence.</title>
        <authorList>
            <person name="Lee K."/>
            <person name="Ganzorig M."/>
        </authorList>
    </citation>
    <scope>NUCLEOTIDE SEQUENCE [LARGE SCALE GENOMIC DNA]</scope>
    <source>
        <strain evidence="1 2">TT2</strain>
    </source>
</reference>
<name>A0A7L9IWA1_9MICO</name>
<sequence length="112" mass="12672">MRDDEARQLQAEIIEAAKSLERARWLDDLSDERYAQEAAKVDEWVAEVKKHLGEVEPTLVDLEWAITAGATCEELVDIKVRMKHGPDYDAGSARLKAIGCFSRRSTRTDTPK</sequence>
<dbReference type="Proteomes" id="UP000593998">
    <property type="component" value="Chromosome"/>
</dbReference>
<gene>
    <name evidence="1" type="ORF">IGS73_09415</name>
</gene>
<organism evidence="1 2">
    <name type="scientific">Janibacter indicus</name>
    <dbReference type="NCBI Taxonomy" id="857417"/>
    <lineage>
        <taxon>Bacteria</taxon>
        <taxon>Bacillati</taxon>
        <taxon>Actinomycetota</taxon>
        <taxon>Actinomycetes</taxon>
        <taxon>Micrococcales</taxon>
        <taxon>Intrasporangiaceae</taxon>
        <taxon>Janibacter</taxon>
    </lineage>
</organism>
<accession>A0A7L9IWA1</accession>